<protein>
    <submittedName>
        <fullName evidence="3">Uncharacterized protein</fullName>
    </submittedName>
</protein>
<dbReference type="Proteomes" id="UP000294947">
    <property type="component" value="Unassembled WGS sequence"/>
</dbReference>
<feature type="region of interest" description="Disordered" evidence="2">
    <location>
        <begin position="940"/>
        <end position="992"/>
    </location>
</feature>
<reference evidence="3 4" key="1">
    <citation type="submission" date="2019-03" db="EMBL/GenBank/DDBJ databases">
        <title>Draft genome sequences of novel Actinobacteria.</title>
        <authorList>
            <person name="Sahin N."/>
            <person name="Ay H."/>
            <person name="Saygin H."/>
        </authorList>
    </citation>
    <scope>NUCLEOTIDE SEQUENCE [LARGE SCALE GENOMIC DNA]</scope>
    <source>
        <strain evidence="3 4">7K502</strain>
    </source>
</reference>
<dbReference type="AlphaFoldDB" id="A0A4R4XNY7"/>
<feature type="compositionally biased region" description="Low complexity" evidence="2">
    <location>
        <begin position="881"/>
        <end position="890"/>
    </location>
</feature>
<evidence type="ECO:0000313" key="3">
    <source>
        <dbReference type="EMBL" id="TDD32765.1"/>
    </source>
</evidence>
<feature type="compositionally biased region" description="Gly residues" evidence="2">
    <location>
        <begin position="833"/>
        <end position="843"/>
    </location>
</feature>
<feature type="non-terminal residue" evidence="3">
    <location>
        <position position="1103"/>
    </location>
</feature>
<feature type="compositionally biased region" description="Basic and acidic residues" evidence="2">
    <location>
        <begin position="958"/>
        <end position="980"/>
    </location>
</feature>
<dbReference type="EMBL" id="SMKW01000188">
    <property type="protein sequence ID" value="TDD32765.1"/>
    <property type="molecule type" value="Genomic_DNA"/>
</dbReference>
<feature type="coiled-coil region" evidence="1">
    <location>
        <begin position="714"/>
        <end position="741"/>
    </location>
</feature>
<feature type="region of interest" description="Disordered" evidence="2">
    <location>
        <begin position="881"/>
        <end position="920"/>
    </location>
</feature>
<keyword evidence="1" id="KW-0175">Coiled coil</keyword>
<feature type="compositionally biased region" description="Gly residues" evidence="2">
    <location>
        <begin position="983"/>
        <end position="992"/>
    </location>
</feature>
<feature type="region of interest" description="Disordered" evidence="2">
    <location>
        <begin position="364"/>
        <end position="396"/>
    </location>
</feature>
<feature type="region of interest" description="Disordered" evidence="2">
    <location>
        <begin position="833"/>
        <end position="855"/>
    </location>
</feature>
<evidence type="ECO:0000313" key="4">
    <source>
        <dbReference type="Proteomes" id="UP000294947"/>
    </source>
</evidence>
<feature type="compositionally biased region" description="Basic and acidic residues" evidence="2">
    <location>
        <begin position="170"/>
        <end position="184"/>
    </location>
</feature>
<proteinExistence type="predicted"/>
<comment type="caution">
    <text evidence="3">The sequence shown here is derived from an EMBL/GenBank/DDBJ whole genome shotgun (WGS) entry which is preliminary data.</text>
</comment>
<evidence type="ECO:0000256" key="1">
    <source>
        <dbReference type="SAM" id="Coils"/>
    </source>
</evidence>
<accession>A0A4R4XNY7</accession>
<feature type="compositionally biased region" description="Gly residues" evidence="2">
    <location>
        <begin position="377"/>
        <end position="390"/>
    </location>
</feature>
<evidence type="ECO:0000256" key="2">
    <source>
        <dbReference type="SAM" id="MobiDB-lite"/>
    </source>
</evidence>
<keyword evidence="4" id="KW-1185">Reference proteome</keyword>
<gene>
    <name evidence="3" type="ORF">E1288_46050</name>
</gene>
<organism evidence="3 4">
    <name type="scientific">Saccharopolyspora elongata</name>
    <dbReference type="NCBI Taxonomy" id="2530387"/>
    <lineage>
        <taxon>Bacteria</taxon>
        <taxon>Bacillati</taxon>
        <taxon>Actinomycetota</taxon>
        <taxon>Actinomycetes</taxon>
        <taxon>Pseudonocardiales</taxon>
        <taxon>Pseudonocardiaceae</taxon>
        <taxon>Saccharopolyspora</taxon>
    </lineage>
</organism>
<name>A0A4R4XNY7_9PSEU</name>
<sequence length="1103" mass="116271">MLVAADPDLRAYAGLLGDPEALPAKLRAYAAKPKKDLRLANAGITSFMWLNTILPGRVDQLALTGKYGPEVLLGLYELMLRQPRRGDRAPRIALVVAELLDVRPDPGSSNSWNPGAWFAGSWNPRDWFGRWGGKGLPATGGEKTATENVEEKEEKTAAEVVDGKTPAENLEEKTRSDDRDRDPDAIEPVPVPEVPEVGEDNVAGRVGRDILNRFGDTDRLLADGSYDAAFEQIEKRVRERRATVDADALEILRGRRALRPEFVDPSYVPSAKRLGGREPLTTEAGIHAASAELTYGPDDPEFAAALELARRVVGETNLTGDREVAEVIARLVAHEHVTMRWRGERLERYATELGFVLGTVDPGWALSPRRPENRPGLRGGGPGDSGGGQRPAGAGSFSRRAPAVLRPLDLSPGGLKSLADELDGLLISSSDLRNATSKLGGVTLGAARKGLLPAAFNEASAIPVSTVAVHIEAGTREAVEAIKGTRELAGLVHNGVSRIPMAGWLAVLAHVTGASGNVAGTPVGPVEALTFESLEEVARKLGDATGVKRWALPSTGEVPDETEREATAGHLVKAKHAVLMAFEGNLVSEGARGLLDELPWGRREAVETFVAHVLALNPFALRVMAKTEAFHDAASWGDTDGWTDGTSPGSRRGVAAALLDLVAKLIPQPGSESPKVAQARDDLLPAELRAAVRAMDRDEPRFWGPALTARSGALTRLRSDLAAAKQEVVSAYNKLSREDRQDLLGRDQVVQGAINRFVAEALMSGSMAQKLALQTPQLKHFVVTRDANSLLRAVASGGMDRSLLAAAAKELGAAPGVAESSVASGVVIDSGSGRGGSGVGTGVSGRLAAPEDVRPSESRAAVLSSLMGAFDRYQARLRLASSAGGQRPAGAGSGRGGSGAVPRVSSRLAAPADVPPSESRPAWVNTYLVALEKYQERLRLGSSAGGSGGGQRPAEAGSGHERSDQRKREAVEPPEKRQRVEGPGAGSDAGFGGLMWTRDGLADVVSRLDAAEGRGVAADVESAMGKVAEAYAELPAAVREVLHGLGVREGVDQFVGYVQAGRPFALRVVEQTPELRGVGGTAVELLTAIAGGFERMAWRAVVG</sequence>
<feature type="region of interest" description="Disordered" evidence="2">
    <location>
        <begin position="135"/>
        <end position="197"/>
    </location>
</feature>